<protein>
    <submittedName>
        <fullName evidence="2">Uncharacterized protein</fullName>
    </submittedName>
</protein>
<proteinExistence type="predicted"/>
<sequence>MGNIASSSCGEIVKLNEEFDGMLTKAKETKGSTRSSTVYHMCKDFISTEEQVNKVKNVVAQYIDRSEDEKGRKKEIEEKAQELSKGYKDKSEELQKKK</sequence>
<organism evidence="2 3">
    <name type="scientific">Trichonephila clavata</name>
    <name type="common">Joro spider</name>
    <name type="synonym">Nephila clavata</name>
    <dbReference type="NCBI Taxonomy" id="2740835"/>
    <lineage>
        <taxon>Eukaryota</taxon>
        <taxon>Metazoa</taxon>
        <taxon>Ecdysozoa</taxon>
        <taxon>Arthropoda</taxon>
        <taxon>Chelicerata</taxon>
        <taxon>Arachnida</taxon>
        <taxon>Araneae</taxon>
        <taxon>Araneomorphae</taxon>
        <taxon>Entelegynae</taxon>
        <taxon>Araneoidea</taxon>
        <taxon>Nephilidae</taxon>
        <taxon>Trichonephila</taxon>
    </lineage>
</organism>
<name>A0A8X6IYJ8_TRICU</name>
<accession>A0A8X6IYJ8</accession>
<comment type="caution">
    <text evidence="2">The sequence shown here is derived from an EMBL/GenBank/DDBJ whole genome shotgun (WGS) entry which is preliminary data.</text>
</comment>
<reference evidence="2" key="1">
    <citation type="submission" date="2020-07" db="EMBL/GenBank/DDBJ databases">
        <title>Multicomponent nature underlies the extraordinary mechanical properties of spider dragline silk.</title>
        <authorList>
            <person name="Kono N."/>
            <person name="Nakamura H."/>
            <person name="Mori M."/>
            <person name="Yoshida Y."/>
            <person name="Ohtoshi R."/>
            <person name="Malay A.D."/>
            <person name="Moran D.A.P."/>
            <person name="Tomita M."/>
            <person name="Numata K."/>
            <person name="Arakawa K."/>
        </authorList>
    </citation>
    <scope>NUCLEOTIDE SEQUENCE</scope>
</reference>
<keyword evidence="3" id="KW-1185">Reference proteome</keyword>
<dbReference type="EMBL" id="BMAO01017137">
    <property type="protein sequence ID" value="GFR13605.1"/>
    <property type="molecule type" value="Genomic_DNA"/>
</dbReference>
<evidence type="ECO:0000313" key="2">
    <source>
        <dbReference type="EMBL" id="GFR13605.1"/>
    </source>
</evidence>
<dbReference type="Proteomes" id="UP000887116">
    <property type="component" value="Unassembled WGS sequence"/>
</dbReference>
<gene>
    <name evidence="2" type="ORF">TNCT_444981</name>
</gene>
<evidence type="ECO:0000256" key="1">
    <source>
        <dbReference type="SAM" id="MobiDB-lite"/>
    </source>
</evidence>
<evidence type="ECO:0000313" key="3">
    <source>
        <dbReference type="Proteomes" id="UP000887116"/>
    </source>
</evidence>
<feature type="region of interest" description="Disordered" evidence="1">
    <location>
        <begin position="66"/>
        <end position="98"/>
    </location>
</feature>
<dbReference type="AlphaFoldDB" id="A0A8X6IYJ8"/>